<organism evidence="1 2">
    <name type="scientific">Microvirga alba</name>
    <dbReference type="NCBI Taxonomy" id="2791025"/>
    <lineage>
        <taxon>Bacteria</taxon>
        <taxon>Pseudomonadati</taxon>
        <taxon>Pseudomonadota</taxon>
        <taxon>Alphaproteobacteria</taxon>
        <taxon>Hyphomicrobiales</taxon>
        <taxon>Methylobacteriaceae</taxon>
        <taxon>Microvirga</taxon>
    </lineage>
</organism>
<dbReference type="SUPFAM" id="SSF89796">
    <property type="entry name" value="CoA-transferase family III (CaiB/BaiF)"/>
    <property type="match status" value="1"/>
</dbReference>
<evidence type="ECO:0000313" key="1">
    <source>
        <dbReference type="EMBL" id="MBF9233848.1"/>
    </source>
</evidence>
<dbReference type="PANTHER" id="PTHR48228:SF5">
    <property type="entry name" value="ALPHA-METHYLACYL-COA RACEMASE"/>
    <property type="match status" value="1"/>
</dbReference>
<dbReference type="Proteomes" id="UP000599312">
    <property type="component" value="Unassembled WGS sequence"/>
</dbReference>
<dbReference type="InterPro" id="IPR050509">
    <property type="entry name" value="CoA-transferase_III"/>
</dbReference>
<dbReference type="InterPro" id="IPR003673">
    <property type="entry name" value="CoA-Trfase_fam_III"/>
</dbReference>
<dbReference type="GO" id="GO:0016740">
    <property type="term" value="F:transferase activity"/>
    <property type="evidence" value="ECO:0007669"/>
    <property type="project" value="UniProtKB-KW"/>
</dbReference>
<protein>
    <submittedName>
        <fullName evidence="1">CoA transferase</fullName>
    </submittedName>
</protein>
<keyword evidence="2" id="KW-1185">Reference proteome</keyword>
<proteinExistence type="predicted"/>
<dbReference type="Pfam" id="PF02515">
    <property type="entry name" value="CoA_transf_3"/>
    <property type="match status" value="1"/>
</dbReference>
<comment type="caution">
    <text evidence="1">The sequence shown here is derived from an EMBL/GenBank/DDBJ whole genome shotgun (WGS) entry which is preliminary data.</text>
</comment>
<dbReference type="AlphaFoldDB" id="A0A931BPT6"/>
<gene>
    <name evidence="1" type="ORF">I2H38_10720</name>
</gene>
<dbReference type="Gene3D" id="3.30.1540.10">
    <property type="entry name" value="formyl-coa transferase, domain 3"/>
    <property type="match status" value="1"/>
</dbReference>
<sequence length="344" mass="36846">MSGVTLVETTATDAPEALVHAAGLCGRMAADLGARVIRIEDPGSKPSSADLFLHTGKERLSTQPRNRAALIADFAKEADALIVDPASFAAMPEQSCSAIAVILAMSRDAPERGSEFTVEARSGLLDLVGDPTREPLRLGGHQIGYSGGLAAYLGMIAALLRRKAGLPGGPVHVDLLDVAVWLNWKTLSTASRTGRAPTRAGAAAEWSVVACSDGYVALVYRVQEWEALKTATNDVRLNDERFQTAAGRRLHRGDLNTILADIFSSKTRSEIRAMALSKKLPLGPVWTPDELRDNPHMIARNFLYLVETGEAPVPMPTLPVKWNKRTFAPAIANSAIPIALDPAE</sequence>
<reference evidence="1" key="1">
    <citation type="submission" date="2020-11" db="EMBL/GenBank/DDBJ databases">
        <authorList>
            <person name="Kim M.K."/>
        </authorList>
    </citation>
    <scope>NUCLEOTIDE SEQUENCE</scope>
    <source>
        <strain evidence="1">BT350</strain>
    </source>
</reference>
<keyword evidence="1" id="KW-0808">Transferase</keyword>
<dbReference type="PANTHER" id="PTHR48228">
    <property type="entry name" value="SUCCINYL-COA--D-CITRAMALATE COA-TRANSFERASE"/>
    <property type="match status" value="1"/>
</dbReference>
<dbReference type="InterPro" id="IPR023606">
    <property type="entry name" value="CoA-Trfase_III_dom_1_sf"/>
</dbReference>
<accession>A0A931BPT6</accession>
<dbReference type="RefSeq" id="WP_196271840.1">
    <property type="nucleotide sequence ID" value="NZ_JADQDO010000004.1"/>
</dbReference>
<dbReference type="EMBL" id="JADQDO010000004">
    <property type="protein sequence ID" value="MBF9233848.1"/>
    <property type="molecule type" value="Genomic_DNA"/>
</dbReference>
<dbReference type="InterPro" id="IPR044855">
    <property type="entry name" value="CoA-Trfase_III_dom3_sf"/>
</dbReference>
<evidence type="ECO:0000313" key="2">
    <source>
        <dbReference type="Proteomes" id="UP000599312"/>
    </source>
</evidence>
<dbReference type="Gene3D" id="3.40.50.10540">
    <property type="entry name" value="Crotonobetainyl-coa:carnitine coa-transferase, domain 1"/>
    <property type="match status" value="2"/>
</dbReference>
<name>A0A931BPT6_9HYPH</name>